<dbReference type="Proteomes" id="UP000682739">
    <property type="component" value="Chromosome"/>
</dbReference>
<dbReference type="InterPro" id="IPR037522">
    <property type="entry name" value="HD_GYP_dom"/>
</dbReference>
<evidence type="ECO:0000259" key="1">
    <source>
        <dbReference type="PROSITE" id="PS51832"/>
    </source>
</evidence>
<dbReference type="Pfam" id="PF11871">
    <property type="entry name" value="DUF3391"/>
    <property type="match status" value="1"/>
</dbReference>
<dbReference type="SUPFAM" id="SSF109604">
    <property type="entry name" value="HD-domain/PDEase-like"/>
    <property type="match status" value="1"/>
</dbReference>
<evidence type="ECO:0000313" key="2">
    <source>
        <dbReference type="EMBL" id="QTH65401.1"/>
    </source>
</evidence>
<reference evidence="2" key="1">
    <citation type="submission" date="2021-03" db="EMBL/GenBank/DDBJ databases">
        <title>Description of Psychrosphaera ytuae sp. nov. isolated from deep sea sediment of South China Sea.</title>
        <authorList>
            <person name="Zhang J."/>
            <person name="Xu X.-D."/>
        </authorList>
    </citation>
    <scope>NUCLEOTIDE SEQUENCE</scope>
    <source>
        <strain evidence="2">MTZ26</strain>
    </source>
</reference>
<dbReference type="PROSITE" id="PS51832">
    <property type="entry name" value="HD_GYP"/>
    <property type="match status" value="1"/>
</dbReference>
<dbReference type="EMBL" id="CP072110">
    <property type="protein sequence ID" value="QTH65401.1"/>
    <property type="molecule type" value="Genomic_DNA"/>
</dbReference>
<dbReference type="InterPro" id="IPR006675">
    <property type="entry name" value="HDIG_dom"/>
</dbReference>
<protein>
    <submittedName>
        <fullName evidence="2">HD-GYP domain-containing protein</fullName>
    </submittedName>
</protein>
<dbReference type="Pfam" id="PF13487">
    <property type="entry name" value="HD_5"/>
    <property type="match status" value="1"/>
</dbReference>
<dbReference type="InterPro" id="IPR003607">
    <property type="entry name" value="HD/PDEase_dom"/>
</dbReference>
<accession>A0A975HJK6</accession>
<proteinExistence type="predicted"/>
<dbReference type="Gene3D" id="1.10.3210.10">
    <property type="entry name" value="Hypothetical protein af1432"/>
    <property type="match status" value="1"/>
</dbReference>
<dbReference type="GO" id="GO:0008081">
    <property type="term" value="F:phosphoric diester hydrolase activity"/>
    <property type="evidence" value="ECO:0007669"/>
    <property type="project" value="UniProtKB-ARBA"/>
</dbReference>
<organism evidence="2 3">
    <name type="scientific">Psychrosphaera ytuae</name>
    <dbReference type="NCBI Taxonomy" id="2820710"/>
    <lineage>
        <taxon>Bacteria</taxon>
        <taxon>Pseudomonadati</taxon>
        <taxon>Pseudomonadota</taxon>
        <taxon>Gammaproteobacteria</taxon>
        <taxon>Alteromonadales</taxon>
        <taxon>Pseudoalteromonadaceae</taxon>
        <taxon>Psychrosphaera</taxon>
    </lineage>
</organism>
<dbReference type="PANTHER" id="PTHR43155">
    <property type="entry name" value="CYCLIC DI-GMP PHOSPHODIESTERASE PA4108-RELATED"/>
    <property type="match status" value="1"/>
</dbReference>
<name>A0A975HJK6_9GAMM</name>
<keyword evidence="3" id="KW-1185">Reference proteome</keyword>
<gene>
    <name evidence="2" type="ORF">J1N51_13095</name>
</gene>
<feature type="domain" description="HD-GYP" evidence="1">
    <location>
        <begin position="128"/>
        <end position="324"/>
    </location>
</feature>
<dbReference type="KEGG" id="psym:J1N51_13095"/>
<dbReference type="AlphaFoldDB" id="A0A975HJK6"/>
<dbReference type="SMART" id="SM00471">
    <property type="entry name" value="HDc"/>
    <property type="match status" value="1"/>
</dbReference>
<dbReference type="InterPro" id="IPR021812">
    <property type="entry name" value="DUF3391"/>
</dbReference>
<dbReference type="PANTHER" id="PTHR43155:SF2">
    <property type="entry name" value="CYCLIC DI-GMP PHOSPHODIESTERASE PA4108"/>
    <property type="match status" value="1"/>
</dbReference>
<sequence length="396" mass="44117">MLKEYSVSDLKPGMFIADVTVQKGSFSVKNGGFVRSQSAINNLTTKGVQKVLVDLAKSELEQEPEAPVETQVTENENQRAAKFSQEIGKAKKLYNQAKSLQRQALKNMQAGRPVDTDGMKDIADGFIDSIFRNQDALACMTRMRQKDDYLMEHSINVSIIMTIFAKHLQIEQDIIHQLATGALLHDLGKINIPDEILHKPGRLTDEEMVIMRQHVTLGYDIIKESEGLTPIMLEVVGDHHERLDGSGYPNNKSAEDLSMYARMISICDTYDAITASRVYQNARTPIMAFKILRKESGTAFDANLVAEFINCMGVHPVGTLIQTKSNKLGIVKKSNFVNPLCPVVQVFYSINSKSYIPSKMIDLGAPGIDDEIAQSVKPEDFGIDFNKIMQELLIDS</sequence>
<evidence type="ECO:0000313" key="3">
    <source>
        <dbReference type="Proteomes" id="UP000682739"/>
    </source>
</evidence>
<dbReference type="NCBIfam" id="TIGR00277">
    <property type="entry name" value="HDIG"/>
    <property type="match status" value="1"/>
</dbReference>
<dbReference type="CDD" id="cd00077">
    <property type="entry name" value="HDc"/>
    <property type="match status" value="1"/>
</dbReference>